<dbReference type="SUPFAM" id="SSF53474">
    <property type="entry name" value="alpha/beta-Hydrolases"/>
    <property type="match status" value="1"/>
</dbReference>
<dbReference type="EMBL" id="CP014567">
    <property type="protein sequence ID" value="AVI06514.1"/>
    <property type="molecule type" value="Genomic_DNA"/>
</dbReference>
<organism evidence="3">
    <name type="scientific">Staphylococcus hominis</name>
    <dbReference type="NCBI Taxonomy" id="1290"/>
    <lineage>
        <taxon>Bacteria</taxon>
        <taxon>Bacillati</taxon>
        <taxon>Bacillota</taxon>
        <taxon>Bacilli</taxon>
        <taxon>Bacillales</taxon>
        <taxon>Staphylococcaceae</taxon>
        <taxon>Staphylococcus</taxon>
    </lineage>
</organism>
<dbReference type="PANTHER" id="PTHR48081">
    <property type="entry name" value="AB HYDROLASE SUPERFAMILY PROTEIN C4A8.06C"/>
    <property type="match status" value="1"/>
</dbReference>
<dbReference type="InterPro" id="IPR050300">
    <property type="entry name" value="GDXG_lipolytic_enzyme"/>
</dbReference>
<evidence type="ECO:0000256" key="1">
    <source>
        <dbReference type="ARBA" id="ARBA00022801"/>
    </source>
</evidence>
<evidence type="ECO:0000313" key="3">
    <source>
        <dbReference type="EMBL" id="AVI06514.1"/>
    </source>
</evidence>
<keyword evidence="1 4" id="KW-0378">Hydrolase</keyword>
<dbReference type="Pfam" id="PF07859">
    <property type="entry name" value="Abhydrolase_3"/>
    <property type="match status" value="1"/>
</dbReference>
<sequence>MKKRLLTVATSAILGTLAYIKVKEKRSYQSFITEKYIRMSGMKKTFENTNDAKKALEEVKPLTAGKYDGTDYEFKHRAHTRSINGSVTYIVNDKREPHQDVVLYIHGGAWFQDPLDNHFDFIDQLAGELDARVIMPVYPKVPHRDYRTTFELLKNIYQKEILEVENPQHMTIMGDSAGGQIVLSFAQYLKKETQLPQPGHIVMLSPVLDATFSNPEAKKYEKVDPMLGIEGSKYFIQLWSGDTPIEDYKISPINGDLEGLGRISIFIGTKETLYPDALKLSKMLNDKGIKHDFTPGYNLFHIYPIFPLPERQKFFTQLKNIMGKD</sequence>
<reference evidence="4 5" key="2">
    <citation type="submission" date="2022-06" db="EMBL/GenBank/DDBJ databases">
        <title>Staphylococcus hominis ShoR14 genome sequence.</title>
        <authorList>
            <person name="Yeo C.C."/>
            <person name="Chew C.H."/>
            <person name="Che Hamzah A.M."/>
            <person name="Al-Trad E.I."/>
        </authorList>
    </citation>
    <scope>NUCLEOTIDE SEQUENCE [LARGE SCALE GENOMIC DNA]</scope>
    <source>
        <strain evidence="4 5">ShoR14</strain>
    </source>
</reference>
<name>A0A3S7GVJ2_STAHO</name>
<dbReference type="Gene3D" id="3.40.50.1820">
    <property type="entry name" value="alpha/beta hydrolase"/>
    <property type="match status" value="1"/>
</dbReference>
<keyword evidence="5" id="KW-1185">Reference proteome</keyword>
<gene>
    <name evidence="3" type="ORF">AZE34_06990</name>
    <name evidence="4" type="ORF">J7T32_008745</name>
</gene>
<proteinExistence type="predicted"/>
<reference evidence="3" key="1">
    <citation type="submission" date="2016-02" db="EMBL/GenBank/DDBJ databases">
        <title>Genomic sequence of a clinical Staphylococcus hominis isolate.</title>
        <authorList>
            <person name="McClure J.M."/>
            <person name="Zhang K."/>
        </authorList>
    </citation>
    <scope>NUCLEOTIDE SEQUENCE</scope>
    <source>
        <strain evidence="3">C34847</strain>
    </source>
</reference>
<dbReference type="Proteomes" id="UP000665944">
    <property type="component" value="Unassembled WGS sequence"/>
</dbReference>
<protein>
    <submittedName>
        <fullName evidence="4">Alpha/beta hydrolase</fullName>
    </submittedName>
    <submittedName>
        <fullName evidence="3">Esterase</fullName>
    </submittedName>
</protein>
<dbReference type="AlphaFoldDB" id="A0A3S7GVJ2"/>
<dbReference type="EMBL" id="JAGHKT020000012">
    <property type="protein sequence ID" value="MCM5672827.1"/>
    <property type="molecule type" value="Genomic_DNA"/>
</dbReference>
<evidence type="ECO:0000313" key="4">
    <source>
        <dbReference type="EMBL" id="MCM5672827.1"/>
    </source>
</evidence>
<dbReference type="PANTHER" id="PTHR48081:SF8">
    <property type="entry name" value="ALPHA_BETA HYDROLASE FOLD-3 DOMAIN-CONTAINING PROTEIN-RELATED"/>
    <property type="match status" value="1"/>
</dbReference>
<dbReference type="RefSeq" id="WP_017175064.1">
    <property type="nucleotide sequence ID" value="NZ_CP014567.1"/>
</dbReference>
<dbReference type="GO" id="GO:0016787">
    <property type="term" value="F:hydrolase activity"/>
    <property type="evidence" value="ECO:0007669"/>
    <property type="project" value="UniProtKB-KW"/>
</dbReference>
<accession>A0A3S7GVJ2</accession>
<dbReference type="InterPro" id="IPR029058">
    <property type="entry name" value="AB_hydrolase_fold"/>
</dbReference>
<evidence type="ECO:0000313" key="5">
    <source>
        <dbReference type="Proteomes" id="UP000665944"/>
    </source>
</evidence>
<evidence type="ECO:0000259" key="2">
    <source>
        <dbReference type="Pfam" id="PF07859"/>
    </source>
</evidence>
<feature type="domain" description="Alpha/beta hydrolase fold-3" evidence="2">
    <location>
        <begin position="102"/>
        <end position="301"/>
    </location>
</feature>
<dbReference type="InterPro" id="IPR013094">
    <property type="entry name" value="AB_hydrolase_3"/>
</dbReference>